<reference evidence="1 2" key="1">
    <citation type="journal article" date="2018" name="Front. Plant Sci.">
        <title>Red Clover (Trifolium pratense) and Zigzag Clover (T. medium) - A Picture of Genomic Similarities and Differences.</title>
        <authorList>
            <person name="Dluhosova J."/>
            <person name="Istvanek J."/>
            <person name="Nedelnik J."/>
            <person name="Repkova J."/>
        </authorList>
    </citation>
    <scope>NUCLEOTIDE SEQUENCE [LARGE SCALE GENOMIC DNA]</scope>
    <source>
        <strain evidence="2">cv. 10/8</strain>
        <tissue evidence="1">Leaf</tissue>
    </source>
</reference>
<evidence type="ECO:0000313" key="1">
    <source>
        <dbReference type="EMBL" id="MCI91707.1"/>
    </source>
</evidence>
<evidence type="ECO:0000313" key="2">
    <source>
        <dbReference type="Proteomes" id="UP000265520"/>
    </source>
</evidence>
<protein>
    <submittedName>
        <fullName evidence="1">Uncharacterized protein</fullName>
    </submittedName>
</protein>
<organism evidence="1 2">
    <name type="scientific">Trifolium medium</name>
    <dbReference type="NCBI Taxonomy" id="97028"/>
    <lineage>
        <taxon>Eukaryota</taxon>
        <taxon>Viridiplantae</taxon>
        <taxon>Streptophyta</taxon>
        <taxon>Embryophyta</taxon>
        <taxon>Tracheophyta</taxon>
        <taxon>Spermatophyta</taxon>
        <taxon>Magnoliopsida</taxon>
        <taxon>eudicotyledons</taxon>
        <taxon>Gunneridae</taxon>
        <taxon>Pentapetalae</taxon>
        <taxon>rosids</taxon>
        <taxon>fabids</taxon>
        <taxon>Fabales</taxon>
        <taxon>Fabaceae</taxon>
        <taxon>Papilionoideae</taxon>
        <taxon>50 kb inversion clade</taxon>
        <taxon>NPAAA clade</taxon>
        <taxon>Hologalegina</taxon>
        <taxon>IRL clade</taxon>
        <taxon>Trifolieae</taxon>
        <taxon>Trifolium</taxon>
    </lineage>
</organism>
<dbReference type="AlphaFoldDB" id="A0A392VUV1"/>
<dbReference type="Proteomes" id="UP000265520">
    <property type="component" value="Unassembled WGS sequence"/>
</dbReference>
<keyword evidence="2" id="KW-1185">Reference proteome</keyword>
<sequence>PWDDDPPGAVKYCNAASISRSISSSEASCCGGCCWC</sequence>
<name>A0A392VUV1_9FABA</name>
<proteinExistence type="predicted"/>
<accession>A0A392VUV1</accession>
<dbReference type="EMBL" id="LXQA011280480">
    <property type="protein sequence ID" value="MCI91707.1"/>
    <property type="molecule type" value="Genomic_DNA"/>
</dbReference>
<comment type="caution">
    <text evidence="1">The sequence shown here is derived from an EMBL/GenBank/DDBJ whole genome shotgun (WGS) entry which is preliminary data.</text>
</comment>
<feature type="non-terminal residue" evidence="1">
    <location>
        <position position="1"/>
    </location>
</feature>